<dbReference type="EMBL" id="JARPUR010000002">
    <property type="protein sequence ID" value="KAK4883354.1"/>
    <property type="molecule type" value="Genomic_DNA"/>
</dbReference>
<dbReference type="Proteomes" id="UP001353858">
    <property type="component" value="Unassembled WGS sequence"/>
</dbReference>
<evidence type="ECO:0000313" key="2">
    <source>
        <dbReference type="Proteomes" id="UP001353858"/>
    </source>
</evidence>
<sequence length="331" mass="37512">MQNNKIGCWPPVQDVKKLVMNCKSPEESWQIFGVRVLGHGKVYGVYHARTLHMVALALEENIYTYPAGTSVVILPPENACGNITDEDSEEEDEVGVNNLPGSQLRAEAEVILPDDSSDFDSNYDNIPLSLFLPQRKVKPKKQKIFSWKKEDIPNNMNEPEWTDVQGPKTNFSPTEIFLSFFDDKVFTMIVEETNRKTCVARVKDSTSTTTVSESSINNDVIKKTPSSECLVPCATRSTMPTSSCQEMNLILMRTPTNSLKPVKRKRITDYMDQLHTNEDDLNKALAKFMFGCNVPFALVENAHFKNFIKKFRPAYEKKNAIKKIIIYNIVG</sequence>
<dbReference type="PANTHER" id="PTHR47055">
    <property type="entry name" value="DDE_TNP_1_7 DOMAIN-CONTAINING PROTEIN"/>
    <property type="match status" value="1"/>
</dbReference>
<dbReference type="AlphaFoldDB" id="A0AAN7Q202"/>
<organism evidence="1 2">
    <name type="scientific">Aquatica leii</name>
    <dbReference type="NCBI Taxonomy" id="1421715"/>
    <lineage>
        <taxon>Eukaryota</taxon>
        <taxon>Metazoa</taxon>
        <taxon>Ecdysozoa</taxon>
        <taxon>Arthropoda</taxon>
        <taxon>Hexapoda</taxon>
        <taxon>Insecta</taxon>
        <taxon>Pterygota</taxon>
        <taxon>Neoptera</taxon>
        <taxon>Endopterygota</taxon>
        <taxon>Coleoptera</taxon>
        <taxon>Polyphaga</taxon>
        <taxon>Elateriformia</taxon>
        <taxon>Elateroidea</taxon>
        <taxon>Lampyridae</taxon>
        <taxon>Luciolinae</taxon>
        <taxon>Aquatica</taxon>
    </lineage>
</organism>
<gene>
    <name evidence="1" type="ORF">RN001_006673</name>
</gene>
<name>A0AAN7Q202_9COLE</name>
<dbReference type="GO" id="GO:0043565">
    <property type="term" value="F:sequence-specific DNA binding"/>
    <property type="evidence" value="ECO:0007669"/>
    <property type="project" value="TreeGrafter"/>
</dbReference>
<protein>
    <submittedName>
        <fullName evidence="1">Uncharacterized protein</fullName>
    </submittedName>
</protein>
<dbReference type="InterPro" id="IPR052638">
    <property type="entry name" value="PiggyBac_TE-derived"/>
</dbReference>
<dbReference type="PANTHER" id="PTHR47055:SF3">
    <property type="entry name" value="PHORBOL-ESTER_DAG-TYPE DOMAIN-CONTAINING PROTEIN"/>
    <property type="match status" value="1"/>
</dbReference>
<reference evidence="2" key="1">
    <citation type="submission" date="2023-01" db="EMBL/GenBank/DDBJ databases">
        <title>Key to firefly adult light organ development and bioluminescence: homeobox transcription factors regulate luciferase expression and transportation to peroxisome.</title>
        <authorList>
            <person name="Fu X."/>
        </authorList>
    </citation>
    <scope>NUCLEOTIDE SEQUENCE [LARGE SCALE GENOMIC DNA]</scope>
</reference>
<comment type="caution">
    <text evidence="1">The sequence shown here is derived from an EMBL/GenBank/DDBJ whole genome shotgun (WGS) entry which is preliminary data.</text>
</comment>
<evidence type="ECO:0000313" key="1">
    <source>
        <dbReference type="EMBL" id="KAK4883354.1"/>
    </source>
</evidence>
<accession>A0AAN7Q202</accession>
<proteinExistence type="predicted"/>
<keyword evidence="2" id="KW-1185">Reference proteome</keyword>